<feature type="transmembrane region" description="Helical" evidence="6">
    <location>
        <begin position="141"/>
        <end position="161"/>
    </location>
</feature>
<feature type="transmembrane region" description="Helical" evidence="6">
    <location>
        <begin position="316"/>
        <end position="332"/>
    </location>
</feature>
<dbReference type="EMBL" id="SMZQ01000009">
    <property type="protein sequence ID" value="TDL33986.1"/>
    <property type="molecule type" value="Genomic_DNA"/>
</dbReference>
<reference evidence="7 8" key="1">
    <citation type="submission" date="2019-03" db="EMBL/GenBank/DDBJ databases">
        <title>Genome Sequencing and Assembly of Various Microbes Isolated from Partially Reclaimed Soil and Acid Mine Drainage (AMD) Site.</title>
        <authorList>
            <person name="Steinbock B."/>
            <person name="Bechtold R."/>
            <person name="Sevigny J.L."/>
            <person name="Thomas D."/>
            <person name="Cuthill L.R."/>
            <person name="Aveiro Johannsen E.J."/>
            <person name="Thomas K."/>
            <person name="Ghosh A."/>
        </authorList>
    </citation>
    <scope>NUCLEOTIDE SEQUENCE [LARGE SCALE GENOMIC DNA]</scope>
    <source>
        <strain evidence="7 8">S-A1</strain>
    </source>
</reference>
<accession>A0A4R5XSX8</accession>
<keyword evidence="4 6" id="KW-1133">Transmembrane helix</keyword>
<dbReference type="RefSeq" id="WP_133350656.1">
    <property type="nucleotide sequence ID" value="NZ_SMZQ01000009.1"/>
</dbReference>
<evidence type="ECO:0000256" key="3">
    <source>
        <dbReference type="ARBA" id="ARBA00022692"/>
    </source>
</evidence>
<protein>
    <submittedName>
        <fullName evidence="7">ABC transporter permease</fullName>
    </submittedName>
</protein>
<evidence type="ECO:0000256" key="2">
    <source>
        <dbReference type="ARBA" id="ARBA00022475"/>
    </source>
</evidence>
<feature type="transmembrane region" description="Helical" evidence="6">
    <location>
        <begin position="59"/>
        <end position="82"/>
    </location>
</feature>
<dbReference type="AlphaFoldDB" id="A0A4R5XSX8"/>
<evidence type="ECO:0000313" key="7">
    <source>
        <dbReference type="EMBL" id="TDL33986.1"/>
    </source>
</evidence>
<feature type="transmembrane region" description="Helical" evidence="6">
    <location>
        <begin position="113"/>
        <end position="132"/>
    </location>
</feature>
<organism evidence="7 8">
    <name type="scientific">Arthrobacter nitrophenolicus</name>
    <dbReference type="NCBI Taxonomy" id="683150"/>
    <lineage>
        <taxon>Bacteria</taxon>
        <taxon>Bacillati</taxon>
        <taxon>Actinomycetota</taxon>
        <taxon>Actinomycetes</taxon>
        <taxon>Micrococcales</taxon>
        <taxon>Micrococcaceae</taxon>
        <taxon>Arthrobacter</taxon>
    </lineage>
</organism>
<evidence type="ECO:0000256" key="1">
    <source>
        <dbReference type="ARBA" id="ARBA00004651"/>
    </source>
</evidence>
<feature type="transmembrane region" description="Helical" evidence="6">
    <location>
        <begin position="267"/>
        <end position="284"/>
    </location>
</feature>
<dbReference type="Pfam" id="PF02653">
    <property type="entry name" value="BPD_transp_2"/>
    <property type="match status" value="1"/>
</dbReference>
<dbReference type="GO" id="GO:0005886">
    <property type="term" value="C:plasma membrane"/>
    <property type="evidence" value="ECO:0007669"/>
    <property type="project" value="UniProtKB-SubCell"/>
</dbReference>
<feature type="transmembrane region" description="Helical" evidence="6">
    <location>
        <begin position="181"/>
        <end position="204"/>
    </location>
</feature>
<comment type="subcellular location">
    <subcellularLocation>
        <location evidence="1">Cell membrane</location>
        <topology evidence="1">Multi-pass membrane protein</topology>
    </subcellularLocation>
</comment>
<evidence type="ECO:0000256" key="5">
    <source>
        <dbReference type="ARBA" id="ARBA00023136"/>
    </source>
</evidence>
<feature type="transmembrane region" description="Helical" evidence="6">
    <location>
        <begin position="233"/>
        <end position="255"/>
    </location>
</feature>
<comment type="caution">
    <text evidence="7">The sequence shown here is derived from an EMBL/GenBank/DDBJ whole genome shotgun (WGS) entry which is preliminary data.</text>
</comment>
<dbReference type="GO" id="GO:0022857">
    <property type="term" value="F:transmembrane transporter activity"/>
    <property type="evidence" value="ECO:0007669"/>
    <property type="project" value="InterPro"/>
</dbReference>
<evidence type="ECO:0000256" key="6">
    <source>
        <dbReference type="SAM" id="Phobius"/>
    </source>
</evidence>
<evidence type="ECO:0000256" key="4">
    <source>
        <dbReference type="ARBA" id="ARBA00022989"/>
    </source>
</evidence>
<proteinExistence type="predicted"/>
<gene>
    <name evidence="7" type="ORF">E2R57_15845</name>
</gene>
<keyword evidence="3 6" id="KW-0812">Transmembrane</keyword>
<dbReference type="CDD" id="cd06579">
    <property type="entry name" value="TM_PBP1_transp_AraH_like"/>
    <property type="match status" value="1"/>
</dbReference>
<keyword evidence="5 6" id="KW-0472">Membrane</keyword>
<dbReference type="InterPro" id="IPR001851">
    <property type="entry name" value="ABC_transp_permease"/>
</dbReference>
<feature type="transmembrane region" description="Helical" evidence="6">
    <location>
        <begin position="33"/>
        <end position="53"/>
    </location>
</feature>
<name>A0A4R5XSX8_9MICC</name>
<dbReference type="OrthoDB" id="5193167at2"/>
<keyword evidence="2" id="KW-1003">Cell membrane</keyword>
<feature type="transmembrane region" description="Helical" evidence="6">
    <location>
        <begin position="291"/>
        <end position="310"/>
    </location>
</feature>
<evidence type="ECO:0000313" key="8">
    <source>
        <dbReference type="Proteomes" id="UP000294621"/>
    </source>
</evidence>
<dbReference type="PANTHER" id="PTHR32196">
    <property type="entry name" value="ABC TRANSPORTER PERMEASE PROTEIN YPHD-RELATED-RELATED"/>
    <property type="match status" value="1"/>
</dbReference>
<dbReference type="Proteomes" id="UP000294621">
    <property type="component" value="Unassembled WGS sequence"/>
</dbReference>
<sequence>MSSPTNAVSTENPRAKTGRIRDVLTRGNGRVPMLQLVMLATLIILGASLIPGFTRLNSVYSMLIIASFLGLAALGQTLVVLLGGLDLSVPAFIVLSAMLTSELHGTYGWPFPAIAAFIVLVSLVVGGISGYLSHKYRVQPLIVTLGVGTVVTGATLIWIGGKQPGSAPAFLSNFVSPVGTTFGLKIPPAVVLWCLLAVGIGFILRHTKFGKSLYATGSSIRAAELALVPTRRIWVSAFSLSALFAAVVGALLAGFSGSADLTMGDPYLFQSLTAVIVGGTAFGARGDYWHTFIGALLLTVLSTILIGVGFSSSDQTIIYGILILVVVAGYSRDRALRDRV</sequence>